<dbReference type="AlphaFoldDB" id="A0A5M9JP62"/>
<feature type="transmembrane region" description="Helical" evidence="1">
    <location>
        <begin position="71"/>
        <end position="88"/>
    </location>
</feature>
<organism evidence="2 3">
    <name type="scientific">Monilinia fructicola</name>
    <name type="common">Brown rot fungus</name>
    <name type="synonym">Ciboria fructicola</name>
    <dbReference type="NCBI Taxonomy" id="38448"/>
    <lineage>
        <taxon>Eukaryota</taxon>
        <taxon>Fungi</taxon>
        <taxon>Dikarya</taxon>
        <taxon>Ascomycota</taxon>
        <taxon>Pezizomycotina</taxon>
        <taxon>Leotiomycetes</taxon>
        <taxon>Helotiales</taxon>
        <taxon>Sclerotiniaceae</taxon>
        <taxon>Monilinia</taxon>
    </lineage>
</organism>
<keyword evidence="1" id="KW-0812">Transmembrane</keyword>
<keyword evidence="1" id="KW-1133">Transmembrane helix</keyword>
<evidence type="ECO:0000256" key="1">
    <source>
        <dbReference type="SAM" id="Phobius"/>
    </source>
</evidence>
<gene>
    <name evidence="2" type="ORF">EYC84_000620</name>
</gene>
<name>A0A5M9JP62_MONFR</name>
<comment type="caution">
    <text evidence="2">The sequence shown here is derived from an EMBL/GenBank/DDBJ whole genome shotgun (WGS) entry which is preliminary data.</text>
</comment>
<reference evidence="2 3" key="1">
    <citation type="submission" date="2019-06" db="EMBL/GenBank/DDBJ databases">
        <title>Genome Sequence of the Brown Rot Fungal Pathogen Monilinia fructicola.</title>
        <authorList>
            <person name="De Miccolis Angelini R.M."/>
            <person name="Landi L."/>
            <person name="Abate D."/>
            <person name="Pollastro S."/>
            <person name="Romanazzi G."/>
            <person name="Faretra F."/>
        </authorList>
    </citation>
    <scope>NUCLEOTIDE SEQUENCE [LARGE SCALE GENOMIC DNA]</scope>
    <source>
        <strain evidence="2 3">Mfrc123</strain>
    </source>
</reference>
<evidence type="ECO:0000313" key="3">
    <source>
        <dbReference type="Proteomes" id="UP000322873"/>
    </source>
</evidence>
<evidence type="ECO:0000313" key="2">
    <source>
        <dbReference type="EMBL" id="KAA8571298.1"/>
    </source>
</evidence>
<accession>A0A5M9JP62</accession>
<keyword evidence="1" id="KW-0472">Membrane</keyword>
<protein>
    <submittedName>
        <fullName evidence="2">Uncharacterized protein</fullName>
    </submittedName>
</protein>
<feature type="transmembrane region" description="Helical" evidence="1">
    <location>
        <begin position="31"/>
        <end position="50"/>
    </location>
</feature>
<dbReference type="Proteomes" id="UP000322873">
    <property type="component" value="Unassembled WGS sequence"/>
</dbReference>
<proteinExistence type="predicted"/>
<sequence>MTWRVSPGTNNSTSRMVEQGVALDWRPDAHAGFRSIFFILFYSILFYPILSHFTCFTHGWMLAGRQASKIYIYYIILYYIDSILSFQITSHHITSHHITSHTNNVGPYNNLAKLAAPHTWEERSRPT</sequence>
<dbReference type="EMBL" id="VICG01000006">
    <property type="protein sequence ID" value="KAA8571298.1"/>
    <property type="molecule type" value="Genomic_DNA"/>
</dbReference>
<keyword evidence="3" id="KW-1185">Reference proteome</keyword>